<evidence type="ECO:0000313" key="2">
    <source>
        <dbReference type="Proteomes" id="UP000242715"/>
    </source>
</evidence>
<gene>
    <name evidence="1" type="ORF">TSUD_205470</name>
</gene>
<protein>
    <submittedName>
        <fullName evidence="1">Uncharacterized protein</fullName>
    </submittedName>
</protein>
<dbReference type="EMBL" id="DF973697">
    <property type="protein sequence ID" value="GAU38007.1"/>
    <property type="molecule type" value="Genomic_DNA"/>
</dbReference>
<accession>A0A2Z6P6E1</accession>
<keyword evidence="2" id="KW-1185">Reference proteome</keyword>
<sequence>MKSEDCKIKGRENIYDCGGLEVYCVLQSTPAVVKTRVGQANRLNCICNSSCCNFVHCAKTESQVT</sequence>
<dbReference type="Proteomes" id="UP000242715">
    <property type="component" value="Unassembled WGS sequence"/>
</dbReference>
<evidence type="ECO:0000313" key="1">
    <source>
        <dbReference type="EMBL" id="GAU38007.1"/>
    </source>
</evidence>
<organism evidence="1 2">
    <name type="scientific">Trifolium subterraneum</name>
    <name type="common">Subterranean clover</name>
    <dbReference type="NCBI Taxonomy" id="3900"/>
    <lineage>
        <taxon>Eukaryota</taxon>
        <taxon>Viridiplantae</taxon>
        <taxon>Streptophyta</taxon>
        <taxon>Embryophyta</taxon>
        <taxon>Tracheophyta</taxon>
        <taxon>Spermatophyta</taxon>
        <taxon>Magnoliopsida</taxon>
        <taxon>eudicotyledons</taxon>
        <taxon>Gunneridae</taxon>
        <taxon>Pentapetalae</taxon>
        <taxon>rosids</taxon>
        <taxon>fabids</taxon>
        <taxon>Fabales</taxon>
        <taxon>Fabaceae</taxon>
        <taxon>Papilionoideae</taxon>
        <taxon>50 kb inversion clade</taxon>
        <taxon>NPAAA clade</taxon>
        <taxon>Hologalegina</taxon>
        <taxon>IRL clade</taxon>
        <taxon>Trifolieae</taxon>
        <taxon>Trifolium</taxon>
    </lineage>
</organism>
<proteinExistence type="predicted"/>
<reference evidence="2" key="1">
    <citation type="journal article" date="2017" name="Front. Plant Sci.">
        <title>Climate Clever Clovers: New Paradigm to Reduce the Environmental Footprint of Ruminants by Breeding Low Methanogenic Forages Utilizing Haplotype Variation.</title>
        <authorList>
            <person name="Kaur P."/>
            <person name="Appels R."/>
            <person name="Bayer P.E."/>
            <person name="Keeble-Gagnere G."/>
            <person name="Wang J."/>
            <person name="Hirakawa H."/>
            <person name="Shirasawa K."/>
            <person name="Vercoe P."/>
            <person name="Stefanova K."/>
            <person name="Durmic Z."/>
            <person name="Nichols P."/>
            <person name="Revell C."/>
            <person name="Isobe S.N."/>
            <person name="Edwards D."/>
            <person name="Erskine W."/>
        </authorList>
    </citation>
    <scope>NUCLEOTIDE SEQUENCE [LARGE SCALE GENOMIC DNA]</scope>
    <source>
        <strain evidence="2">cv. Daliak</strain>
    </source>
</reference>
<dbReference type="AlphaFoldDB" id="A0A2Z6P6E1"/>
<name>A0A2Z6P6E1_TRISU</name>